<dbReference type="OrthoDB" id="9803968at2"/>
<accession>A0A560DQF9</accession>
<dbReference type="GO" id="GO:0006631">
    <property type="term" value="P:fatty acid metabolic process"/>
    <property type="evidence" value="ECO:0007669"/>
    <property type="project" value="UniProtKB-KW"/>
</dbReference>
<evidence type="ECO:0000313" key="12">
    <source>
        <dbReference type="Proteomes" id="UP000319949"/>
    </source>
</evidence>
<dbReference type="Gene3D" id="3.30.300.30">
    <property type="match status" value="1"/>
</dbReference>
<evidence type="ECO:0000259" key="10">
    <source>
        <dbReference type="Pfam" id="PF13193"/>
    </source>
</evidence>
<feature type="domain" description="AMP-binding enzyme C-terminal" evidence="10">
    <location>
        <begin position="447"/>
        <end position="522"/>
    </location>
</feature>
<name>A0A560DQF9_9BRAD</name>
<evidence type="ECO:0000256" key="1">
    <source>
        <dbReference type="ARBA" id="ARBA00006432"/>
    </source>
</evidence>
<dbReference type="EC" id="6.2.1.44" evidence="6"/>
<dbReference type="AlphaFoldDB" id="A0A560DQF9"/>
<protein>
    <recommendedName>
        <fullName evidence="7">3-methylmercaptopropionyl-CoA ligase</fullName>
        <ecNumber evidence="6">6.2.1.44</ecNumber>
    </recommendedName>
</protein>
<evidence type="ECO:0000256" key="8">
    <source>
        <dbReference type="SAM" id="SignalP"/>
    </source>
</evidence>
<dbReference type="Pfam" id="PF00501">
    <property type="entry name" value="AMP-binding"/>
    <property type="match status" value="1"/>
</dbReference>
<dbReference type="SUPFAM" id="SSF56801">
    <property type="entry name" value="Acetyl-CoA synthetase-like"/>
    <property type="match status" value="1"/>
</dbReference>
<dbReference type="GO" id="GO:0016874">
    <property type="term" value="F:ligase activity"/>
    <property type="evidence" value="ECO:0007669"/>
    <property type="project" value="UniProtKB-KW"/>
</dbReference>
<evidence type="ECO:0000256" key="5">
    <source>
        <dbReference type="ARBA" id="ARBA00051915"/>
    </source>
</evidence>
<comment type="similarity">
    <text evidence="1">Belongs to the ATP-dependent AMP-binding enzyme family.</text>
</comment>
<comment type="catalytic activity">
    <reaction evidence="5">
        <text>3-(methylsulfanyl)propanoate + ATP + CoA = 3-(methylsulfanyl)propanoyl-CoA + AMP + diphosphate</text>
        <dbReference type="Rhea" id="RHEA:43052"/>
        <dbReference type="ChEBI" id="CHEBI:30616"/>
        <dbReference type="ChEBI" id="CHEBI:33019"/>
        <dbReference type="ChEBI" id="CHEBI:49016"/>
        <dbReference type="ChEBI" id="CHEBI:57287"/>
        <dbReference type="ChEBI" id="CHEBI:82815"/>
        <dbReference type="ChEBI" id="CHEBI:456215"/>
        <dbReference type="EC" id="6.2.1.44"/>
    </reaction>
    <physiologicalReaction direction="left-to-right" evidence="5">
        <dbReference type="Rhea" id="RHEA:43053"/>
    </physiologicalReaction>
</comment>
<keyword evidence="4" id="KW-0443">Lipid metabolism</keyword>
<dbReference type="EMBL" id="VITK01000004">
    <property type="protein sequence ID" value="TWA99353.1"/>
    <property type="molecule type" value="Genomic_DNA"/>
</dbReference>
<organism evidence="11 12">
    <name type="scientific">Bradyrhizobium stylosanthis</name>
    <dbReference type="NCBI Taxonomy" id="1803665"/>
    <lineage>
        <taxon>Bacteria</taxon>
        <taxon>Pseudomonadati</taxon>
        <taxon>Pseudomonadota</taxon>
        <taxon>Alphaproteobacteria</taxon>
        <taxon>Hyphomicrobiales</taxon>
        <taxon>Nitrobacteraceae</taxon>
        <taxon>Bradyrhizobium</taxon>
    </lineage>
</organism>
<dbReference type="InterPro" id="IPR000873">
    <property type="entry name" value="AMP-dep_synth/lig_dom"/>
</dbReference>
<dbReference type="CDD" id="cd12119">
    <property type="entry name" value="ttLC_FACS_AlkK_like"/>
    <property type="match status" value="1"/>
</dbReference>
<comment type="caution">
    <text evidence="11">The sequence shown here is derived from an EMBL/GenBank/DDBJ whole genome shotgun (WGS) entry which is preliminary data.</text>
</comment>
<feature type="signal peptide" evidence="8">
    <location>
        <begin position="1"/>
        <end position="19"/>
    </location>
</feature>
<keyword evidence="3" id="KW-0276">Fatty acid metabolism</keyword>
<evidence type="ECO:0000256" key="6">
    <source>
        <dbReference type="ARBA" id="ARBA00066616"/>
    </source>
</evidence>
<dbReference type="InterPro" id="IPR045851">
    <property type="entry name" value="AMP-bd_C_sf"/>
</dbReference>
<dbReference type="PANTHER" id="PTHR43859:SF4">
    <property type="entry name" value="BUTANOATE--COA LIGASE AAE1-RELATED"/>
    <property type="match status" value="1"/>
</dbReference>
<keyword evidence="12" id="KW-1185">Reference proteome</keyword>
<dbReference type="Gene3D" id="3.40.50.12780">
    <property type="entry name" value="N-terminal domain of ligase-like"/>
    <property type="match status" value="1"/>
</dbReference>
<dbReference type="PANTHER" id="PTHR43859">
    <property type="entry name" value="ACYL-ACTIVATING ENZYME"/>
    <property type="match status" value="1"/>
</dbReference>
<dbReference type="InterPro" id="IPR025110">
    <property type="entry name" value="AMP-bd_C"/>
</dbReference>
<keyword evidence="8" id="KW-0732">Signal</keyword>
<evidence type="ECO:0000256" key="4">
    <source>
        <dbReference type="ARBA" id="ARBA00023098"/>
    </source>
</evidence>
<keyword evidence="2" id="KW-0436">Ligase</keyword>
<dbReference type="InterPro" id="IPR020845">
    <property type="entry name" value="AMP-binding_CS"/>
</dbReference>
<dbReference type="Proteomes" id="UP000319949">
    <property type="component" value="Unassembled WGS sequence"/>
</dbReference>
<reference evidence="11 12" key="1">
    <citation type="submission" date="2019-06" db="EMBL/GenBank/DDBJ databases">
        <title>Genomic Encyclopedia of Type Strains, Phase IV (KMG-V): Genome sequencing to study the core and pangenomes of soil and plant-associated prokaryotes.</title>
        <authorList>
            <person name="Whitman W."/>
        </authorList>
    </citation>
    <scope>NUCLEOTIDE SEQUENCE [LARGE SCALE GENOMIC DNA]</scope>
    <source>
        <strain evidence="11 12">BR 510</strain>
    </source>
</reference>
<evidence type="ECO:0000313" key="11">
    <source>
        <dbReference type="EMBL" id="TWA99353.1"/>
    </source>
</evidence>
<proteinExistence type="inferred from homology"/>
<evidence type="ECO:0000259" key="9">
    <source>
        <dbReference type="Pfam" id="PF00501"/>
    </source>
</evidence>
<evidence type="ECO:0000256" key="3">
    <source>
        <dbReference type="ARBA" id="ARBA00022832"/>
    </source>
</evidence>
<feature type="chain" id="PRO_5021895293" description="3-methylmercaptopropionyl-CoA ligase" evidence="8">
    <location>
        <begin position="20"/>
        <end position="548"/>
    </location>
</feature>
<dbReference type="NCBIfam" id="NF004837">
    <property type="entry name" value="PRK06187.1"/>
    <property type="match status" value="1"/>
</dbReference>
<gene>
    <name evidence="11" type="ORF">FBZ96_104328</name>
</gene>
<feature type="domain" description="AMP-dependent synthetase/ligase" evidence="9">
    <location>
        <begin position="17"/>
        <end position="400"/>
    </location>
</feature>
<dbReference type="STRING" id="1803665.GCA_001641335_07825"/>
<dbReference type="RefSeq" id="WP_145663154.1">
    <property type="nucleotide sequence ID" value="NZ_VITK01000004.1"/>
</dbReference>
<sequence>MLGLMMQTPLLLSSILSHAARSFPDVEIVSRVPDRPDHITNYAGLMRRSSQLANALNSAGIKPGDRLATLAMNGYRHLELYYGISGIGAVCHTVNPRLFVEQIVYIINHAEDRLVFFDLGFIELVKTLMPKCPSVERWICLAGAGEARAAGAGDFPTYEDMLAGQAQSIDWPQLDENTACGLCYTSGTTGNPKGVLYAHRSAVLHSFAAALPDACRISLNDTVAFVSPMFHAMSWGMPYCAPAMGAKLVMPGQKVDGESLHRIFEDHGVTFANGVPTVWLGYVQYLQSAGVRPTTLNRVLIGGTACPRSLMQTLQDDFGVEVLHVWGMTETSPVATISKVLPRHRSLSSEQRRNRQVKQGRAVFGVEIGIRDGDNNELPHDGKAFGDLVIRGPWIARSYYKMPESERADGWFFTGDVATIDEEGYMQITDRSKDVIKSGGEWISSIELENLAMAHPEIVEAAVIGVPHPKWDERPLVIAVRRKGSSLTAAELLAFYEGKIAKWWMPDDVLFVEELPHGATGKLLKTKLRELYEDHALPSVALARTGLA</sequence>
<evidence type="ECO:0000256" key="2">
    <source>
        <dbReference type="ARBA" id="ARBA00022598"/>
    </source>
</evidence>
<dbReference type="InterPro" id="IPR042099">
    <property type="entry name" value="ANL_N_sf"/>
</dbReference>
<dbReference type="PROSITE" id="PS00455">
    <property type="entry name" value="AMP_BINDING"/>
    <property type="match status" value="1"/>
</dbReference>
<dbReference type="Pfam" id="PF13193">
    <property type="entry name" value="AMP-binding_C"/>
    <property type="match status" value="1"/>
</dbReference>
<evidence type="ECO:0000256" key="7">
    <source>
        <dbReference type="ARBA" id="ARBA00067668"/>
    </source>
</evidence>
<dbReference type="FunFam" id="3.30.300.30:FF:000008">
    <property type="entry name" value="2,3-dihydroxybenzoate-AMP ligase"/>
    <property type="match status" value="1"/>
</dbReference>